<keyword evidence="1" id="KW-0472">Membrane</keyword>
<name>A0A2W0HC66_9BACI</name>
<evidence type="ECO:0000313" key="3">
    <source>
        <dbReference type="Proteomes" id="UP000248066"/>
    </source>
</evidence>
<dbReference type="Proteomes" id="UP000248066">
    <property type="component" value="Unassembled WGS sequence"/>
</dbReference>
<keyword evidence="3" id="KW-1185">Reference proteome</keyword>
<protein>
    <recommendedName>
        <fullName evidence="4">DUF2768 domain-containing protein</fullName>
    </recommendedName>
</protein>
<dbReference type="AlphaFoldDB" id="A0A2W0HC66"/>
<gene>
    <name evidence="2" type="ORF">CR205_07535</name>
</gene>
<keyword evidence="1" id="KW-0812">Transmembrane</keyword>
<dbReference type="InterPro" id="IPR020076">
    <property type="entry name" value="DUF2768"/>
</dbReference>
<evidence type="ECO:0000313" key="2">
    <source>
        <dbReference type="EMBL" id="PYZ98436.1"/>
    </source>
</evidence>
<evidence type="ECO:0000256" key="1">
    <source>
        <dbReference type="SAM" id="Phobius"/>
    </source>
</evidence>
<sequence length="66" mass="7607">MDDGLTKMWISFIAMGLMFLSVVMTIISREKLRGWVQRSVLFVSFIFILVSFFIIFVVVFTGPVPE</sequence>
<accession>A0A2W0HC66</accession>
<dbReference type="EMBL" id="PDOF01000001">
    <property type="protein sequence ID" value="PYZ98436.1"/>
    <property type="molecule type" value="Genomic_DNA"/>
</dbReference>
<dbReference type="RefSeq" id="WP_110518309.1">
    <property type="nucleotide sequence ID" value="NZ_PDOF01000001.1"/>
</dbReference>
<comment type="caution">
    <text evidence="2">The sequence shown here is derived from an EMBL/GenBank/DDBJ whole genome shotgun (WGS) entry which is preliminary data.</text>
</comment>
<proteinExistence type="predicted"/>
<keyword evidence="1" id="KW-1133">Transmembrane helix</keyword>
<evidence type="ECO:0008006" key="4">
    <source>
        <dbReference type="Google" id="ProtNLM"/>
    </source>
</evidence>
<dbReference type="Pfam" id="PF10966">
    <property type="entry name" value="DUF2768"/>
    <property type="match status" value="1"/>
</dbReference>
<feature type="transmembrane region" description="Helical" evidence="1">
    <location>
        <begin position="39"/>
        <end position="60"/>
    </location>
</feature>
<feature type="transmembrane region" description="Helical" evidence="1">
    <location>
        <begin position="6"/>
        <end position="27"/>
    </location>
</feature>
<reference evidence="2 3" key="1">
    <citation type="submission" date="2017-10" db="EMBL/GenBank/DDBJ databases">
        <title>Bacillus sp. nov., a halophilic bacterium isolated from a Yangshapao Lake.</title>
        <authorList>
            <person name="Wang H."/>
        </authorList>
    </citation>
    <scope>NUCLEOTIDE SEQUENCE [LARGE SCALE GENOMIC DNA]</scope>
    <source>
        <strain evidence="2 3">YSP-3</strain>
    </source>
</reference>
<dbReference type="OrthoDB" id="2476435at2"/>
<organism evidence="2 3">
    <name type="scientific">Alteribacter lacisalsi</name>
    <dbReference type="NCBI Taxonomy" id="2045244"/>
    <lineage>
        <taxon>Bacteria</taxon>
        <taxon>Bacillati</taxon>
        <taxon>Bacillota</taxon>
        <taxon>Bacilli</taxon>
        <taxon>Bacillales</taxon>
        <taxon>Bacillaceae</taxon>
        <taxon>Alteribacter</taxon>
    </lineage>
</organism>